<dbReference type="GO" id="GO:0008170">
    <property type="term" value="F:N-methyltransferase activity"/>
    <property type="evidence" value="ECO:0007669"/>
    <property type="project" value="InterPro"/>
</dbReference>
<dbReference type="InterPro" id="IPR002941">
    <property type="entry name" value="DNA_methylase_N4/N6"/>
</dbReference>
<dbReference type="GO" id="GO:0003677">
    <property type="term" value="F:DNA binding"/>
    <property type="evidence" value="ECO:0007669"/>
    <property type="project" value="InterPro"/>
</dbReference>
<sequence length="215" mass="24162">MELNKIYNEDCLHGMKRIPDASIDLIVTDPPYFLGLTHNGQKGSFIDLAISRPFFDALFQEYKRVLKPDACVFFFCDWRGYAFYYPIFDAILGASNLLVWDKISAPGSKYSYSHELLIFHAPASVNKGGSSIFRVPGFSSGAKKVEGEKVHPTQKPLALIRQLVEAHSEVGDTVLDTFMGSGTTAIACMELQRNFVGYELDIKNFKIAQKRVFNM</sequence>
<dbReference type="EMBL" id="FUZZ01000006">
    <property type="protein sequence ID" value="SKD10092.1"/>
    <property type="molecule type" value="Genomic_DNA"/>
</dbReference>
<dbReference type="InterPro" id="IPR029063">
    <property type="entry name" value="SAM-dependent_MTases_sf"/>
</dbReference>
<evidence type="ECO:0000256" key="4">
    <source>
        <dbReference type="RuleBase" id="RU362026"/>
    </source>
</evidence>
<dbReference type="RefSeq" id="WP_079473253.1">
    <property type="nucleotide sequence ID" value="NZ_FUZZ01000006.1"/>
</dbReference>
<name>A0A1T5PBS0_9BACT</name>
<evidence type="ECO:0000256" key="3">
    <source>
        <dbReference type="ARBA" id="ARBA00022679"/>
    </source>
</evidence>
<dbReference type="InterPro" id="IPR001091">
    <property type="entry name" value="RM_Methyltransferase"/>
</dbReference>
<dbReference type="Gene3D" id="3.40.50.150">
    <property type="entry name" value="Vaccinia Virus protein VP39"/>
    <property type="match status" value="1"/>
</dbReference>
<comment type="similarity">
    <text evidence="1 4">Belongs to the N(4)/N(6)-methyltransferase family.</text>
</comment>
<dbReference type="Proteomes" id="UP000190166">
    <property type="component" value="Unassembled WGS sequence"/>
</dbReference>
<proteinExistence type="inferred from homology"/>
<dbReference type="InterPro" id="IPR002052">
    <property type="entry name" value="DNA_methylase_N6_adenine_CS"/>
</dbReference>
<evidence type="ECO:0000256" key="2">
    <source>
        <dbReference type="ARBA" id="ARBA00022603"/>
    </source>
</evidence>
<feature type="domain" description="DNA methylase N-4/N-6" evidence="5">
    <location>
        <begin position="23"/>
        <end position="210"/>
    </location>
</feature>
<dbReference type="PROSITE" id="PS00092">
    <property type="entry name" value="N6_MTASE"/>
    <property type="match status" value="1"/>
</dbReference>
<evidence type="ECO:0000313" key="6">
    <source>
        <dbReference type="EMBL" id="SKD10092.1"/>
    </source>
</evidence>
<evidence type="ECO:0000256" key="1">
    <source>
        <dbReference type="ARBA" id="ARBA00006594"/>
    </source>
</evidence>
<accession>A0A1T5PBS0</accession>
<organism evidence="6 7">
    <name type="scientific">Chitinophaga ginsengisegetis</name>
    <dbReference type="NCBI Taxonomy" id="393003"/>
    <lineage>
        <taxon>Bacteria</taxon>
        <taxon>Pseudomonadati</taxon>
        <taxon>Bacteroidota</taxon>
        <taxon>Chitinophagia</taxon>
        <taxon>Chitinophagales</taxon>
        <taxon>Chitinophagaceae</taxon>
        <taxon>Chitinophaga</taxon>
    </lineage>
</organism>
<protein>
    <recommendedName>
        <fullName evidence="4">Methyltransferase</fullName>
        <ecNumber evidence="4">2.1.1.-</ecNumber>
    </recommendedName>
</protein>
<dbReference type="SUPFAM" id="SSF53335">
    <property type="entry name" value="S-adenosyl-L-methionine-dependent methyltransferases"/>
    <property type="match status" value="1"/>
</dbReference>
<dbReference type="AlphaFoldDB" id="A0A1T5PBS0"/>
<evidence type="ECO:0000313" key="7">
    <source>
        <dbReference type="Proteomes" id="UP000190166"/>
    </source>
</evidence>
<dbReference type="STRING" id="393003.SAMN05660461_5992"/>
<keyword evidence="7" id="KW-1185">Reference proteome</keyword>
<keyword evidence="3 6" id="KW-0808">Transferase</keyword>
<dbReference type="PRINTS" id="PR00508">
    <property type="entry name" value="S21N4MTFRASE"/>
</dbReference>
<reference evidence="6 7" key="1">
    <citation type="submission" date="2017-02" db="EMBL/GenBank/DDBJ databases">
        <authorList>
            <person name="Peterson S.W."/>
        </authorList>
    </citation>
    <scope>NUCLEOTIDE SEQUENCE [LARGE SCALE GENOMIC DNA]</scope>
    <source>
        <strain evidence="6 7">DSM 18108</strain>
    </source>
</reference>
<evidence type="ECO:0000259" key="5">
    <source>
        <dbReference type="Pfam" id="PF01555"/>
    </source>
</evidence>
<dbReference type="EC" id="2.1.1.-" evidence="4"/>
<dbReference type="Pfam" id="PF01555">
    <property type="entry name" value="N6_N4_Mtase"/>
    <property type="match status" value="1"/>
</dbReference>
<keyword evidence="2 6" id="KW-0489">Methyltransferase</keyword>
<dbReference type="GO" id="GO:0032259">
    <property type="term" value="P:methylation"/>
    <property type="evidence" value="ECO:0007669"/>
    <property type="project" value="UniProtKB-KW"/>
</dbReference>
<gene>
    <name evidence="6" type="ORF">SAMN05660461_5992</name>
</gene>